<gene>
    <name evidence="2" type="ORF">FHP25_10030</name>
</gene>
<protein>
    <submittedName>
        <fullName evidence="2">CoA transferase</fullName>
    </submittedName>
</protein>
<dbReference type="InterPro" id="IPR023606">
    <property type="entry name" value="CoA-Trfase_III_dom_1_sf"/>
</dbReference>
<dbReference type="Gene3D" id="3.30.1540.10">
    <property type="entry name" value="formyl-coa transferase, domain 3"/>
    <property type="match status" value="1"/>
</dbReference>
<dbReference type="EMBL" id="VDUZ01000009">
    <property type="protein sequence ID" value="TXL77099.1"/>
    <property type="molecule type" value="Genomic_DNA"/>
</dbReference>
<proteinExistence type="predicted"/>
<dbReference type="Pfam" id="PF02515">
    <property type="entry name" value="CoA_transf_3"/>
    <property type="match status" value="1"/>
</dbReference>
<organism evidence="2 3">
    <name type="scientific">Vineibacter terrae</name>
    <dbReference type="NCBI Taxonomy" id="2586908"/>
    <lineage>
        <taxon>Bacteria</taxon>
        <taxon>Pseudomonadati</taxon>
        <taxon>Pseudomonadota</taxon>
        <taxon>Alphaproteobacteria</taxon>
        <taxon>Hyphomicrobiales</taxon>
        <taxon>Vineibacter</taxon>
    </lineage>
</organism>
<dbReference type="GO" id="GO:0016740">
    <property type="term" value="F:transferase activity"/>
    <property type="evidence" value="ECO:0007669"/>
    <property type="project" value="UniProtKB-KW"/>
</dbReference>
<evidence type="ECO:0000256" key="1">
    <source>
        <dbReference type="ARBA" id="ARBA00022679"/>
    </source>
</evidence>
<evidence type="ECO:0000313" key="3">
    <source>
        <dbReference type="Proteomes" id="UP000321638"/>
    </source>
</evidence>
<dbReference type="InterPro" id="IPR050509">
    <property type="entry name" value="CoA-transferase_III"/>
</dbReference>
<dbReference type="OrthoDB" id="9806585at2"/>
<evidence type="ECO:0000313" key="2">
    <source>
        <dbReference type="EMBL" id="TXL77099.1"/>
    </source>
</evidence>
<dbReference type="SUPFAM" id="SSF89796">
    <property type="entry name" value="CoA-transferase family III (CaiB/BaiF)"/>
    <property type="match status" value="1"/>
</dbReference>
<dbReference type="Proteomes" id="UP000321638">
    <property type="component" value="Unassembled WGS sequence"/>
</dbReference>
<dbReference type="RefSeq" id="WP_147846799.1">
    <property type="nucleotide sequence ID" value="NZ_VDUZ01000009.1"/>
</dbReference>
<dbReference type="InterPro" id="IPR003673">
    <property type="entry name" value="CoA-Trfase_fam_III"/>
</dbReference>
<dbReference type="InterPro" id="IPR044855">
    <property type="entry name" value="CoA-Trfase_III_dom3_sf"/>
</dbReference>
<reference evidence="2 3" key="1">
    <citation type="submission" date="2019-06" db="EMBL/GenBank/DDBJ databases">
        <title>New taxonomy in bacterial strain CC-CFT640, isolated from vineyard.</title>
        <authorList>
            <person name="Lin S.-Y."/>
            <person name="Tsai C.-F."/>
            <person name="Young C.-C."/>
        </authorList>
    </citation>
    <scope>NUCLEOTIDE SEQUENCE [LARGE SCALE GENOMIC DNA]</scope>
    <source>
        <strain evidence="2 3">CC-CFT640</strain>
    </source>
</reference>
<name>A0A5C8PPS7_9HYPH</name>
<dbReference type="PANTHER" id="PTHR48228:SF6">
    <property type="entry name" value="L-CARNITINE COA-TRANSFERASE"/>
    <property type="match status" value="1"/>
</dbReference>
<comment type="caution">
    <text evidence="2">The sequence shown here is derived from an EMBL/GenBank/DDBJ whole genome shotgun (WGS) entry which is preliminary data.</text>
</comment>
<accession>A0A5C8PPS7</accession>
<dbReference type="Gene3D" id="3.40.50.10540">
    <property type="entry name" value="Crotonobetainyl-coa:carnitine coa-transferase, domain 1"/>
    <property type="match status" value="1"/>
</dbReference>
<dbReference type="PANTHER" id="PTHR48228">
    <property type="entry name" value="SUCCINYL-COA--D-CITRAMALATE COA-TRANSFERASE"/>
    <property type="match status" value="1"/>
</dbReference>
<sequence>MSAPLAGLRVLDMGWVMVGPVSGRYLADLGADVVKLESARRVDPLRTLGPFKDGKPGLERSISYHNLNAGKRSITVDLKDPRGREAILRLVDWADVVIESFSPGVLETLQLDYPRLAARNPRIIMVSTSLLGQTGPHARGTAGVGTMGAAMSGASLLLGWPGHAPCGTYGPWTDSVAPRFIVPSVLAALHRRRSTGEGCHIDVAQAEAGIQFLSPAWYQYAANGTVPQRRGHAGSPLKAPEGIFRCAGQDRWIAIDASAGGAWRRFRTTVGGGLLDGAFDTLIGRLRGREALERMIGQWTAPQDAAAVEQLLQAAGVPAHVVSSASDLAADPDLTEGHYRRIDDPVVGEAVIEGPRFRLARTPTCETRRGPRIGEHTQAVLRDICGYDDAAIAAMQEAGILR</sequence>
<keyword evidence="1 2" id="KW-0808">Transferase</keyword>
<dbReference type="AlphaFoldDB" id="A0A5C8PPS7"/>
<keyword evidence="3" id="KW-1185">Reference proteome</keyword>